<dbReference type="RefSeq" id="WP_234222030.1">
    <property type="nucleotide sequence ID" value="NZ_JAGQAF010000021.1"/>
</dbReference>
<dbReference type="EMBL" id="JAGQAF010000021">
    <property type="protein sequence ID" value="MCE8540095.1"/>
    <property type="molecule type" value="Genomic_DNA"/>
</dbReference>
<proteinExistence type="predicted"/>
<gene>
    <name evidence="1" type="ORF">KBY27_21745</name>
</gene>
<accession>A0A9Q3WPM3</accession>
<sequence length="95" mass="9426">MGSSVIVGYRYALGAHLALCHGPVDVIREIRVDDRTAWSLADGTVSGTGEGVGAVTTLLANATAAAFPAGEQGSTAALNIYGANGIPGLSLGQAL</sequence>
<reference evidence="1" key="1">
    <citation type="journal article" date="2021" name="Environ. Microbiol.">
        <title>Cryptic niche differentiation of novel sediment ecotypes of Rugeria pomeroyi correlates with nitrate respiration.</title>
        <authorList>
            <person name="Lin X."/>
            <person name="McNichol J."/>
            <person name="Chu X."/>
            <person name="Qian Y."/>
            <person name="Luo H."/>
        </authorList>
    </citation>
    <scope>NUCLEOTIDE SEQUENCE</scope>
    <source>
        <strain evidence="1">SZCCDBB064</strain>
    </source>
</reference>
<dbReference type="AlphaFoldDB" id="A0A9Q3WPM3"/>
<name>A0A9Q3WPM3_9RHOB</name>
<evidence type="ECO:0000313" key="1">
    <source>
        <dbReference type="EMBL" id="MCE8540095.1"/>
    </source>
</evidence>
<protein>
    <submittedName>
        <fullName evidence="1">Uncharacterized protein</fullName>
    </submittedName>
</protein>
<evidence type="ECO:0000313" key="2">
    <source>
        <dbReference type="Proteomes" id="UP000813672"/>
    </source>
</evidence>
<dbReference type="Proteomes" id="UP000813672">
    <property type="component" value="Unassembled WGS sequence"/>
</dbReference>
<organism evidence="1 2">
    <name type="scientific">Ruegeria pomeroyi</name>
    <dbReference type="NCBI Taxonomy" id="89184"/>
    <lineage>
        <taxon>Bacteria</taxon>
        <taxon>Pseudomonadati</taxon>
        <taxon>Pseudomonadota</taxon>
        <taxon>Alphaproteobacteria</taxon>
        <taxon>Rhodobacterales</taxon>
        <taxon>Roseobacteraceae</taxon>
        <taxon>Ruegeria</taxon>
    </lineage>
</organism>
<comment type="caution">
    <text evidence="1">The sequence shown here is derived from an EMBL/GenBank/DDBJ whole genome shotgun (WGS) entry which is preliminary data.</text>
</comment>
<feature type="non-terminal residue" evidence="1">
    <location>
        <position position="95"/>
    </location>
</feature>